<keyword evidence="9 13" id="KW-0418">Kinase</keyword>
<evidence type="ECO:0000256" key="9">
    <source>
        <dbReference type="ARBA" id="ARBA00022777"/>
    </source>
</evidence>
<dbReference type="Pfam" id="PF02606">
    <property type="entry name" value="LpxK"/>
    <property type="match status" value="1"/>
</dbReference>
<evidence type="ECO:0000256" key="7">
    <source>
        <dbReference type="ARBA" id="ARBA00022679"/>
    </source>
</evidence>
<sequence length="331" mass="35755">MKARLSRYLDAVWYQGRPGLTWLRPLSWLTAKVAARRLRRFRVAAQRPPLPVLVVGNVTVGGTGKTPMVTALCAEAAARQLKVVIISRGYGAQPPAWPWIVTSEQDAAACGDEPLMLAQLTGVPVIIDPQRARALAAAQALQPDLVISDDGLQHYALPRSAELVMLDGARGLGNGRCLPCGPLREPATRLQQVDWIVSNGPLRQPLALPVQTLALEFSGFRHSSTGECLSPTEFAARHPRVHAVAGIGNPQRFFSQLRTLGLDVLEHPFADHHQYRAEDLPREPALPCVVTEKDAVKLAAIAEVWVAPVIARLPQGLAGIIIDTTLARAAG</sequence>
<keyword evidence="15" id="KW-1185">Reference proteome</keyword>
<keyword evidence="6 13" id="KW-0441">Lipid A biosynthesis</keyword>
<feature type="binding site" evidence="13">
    <location>
        <begin position="59"/>
        <end position="66"/>
    </location>
    <ligand>
        <name>ATP</name>
        <dbReference type="ChEBI" id="CHEBI:30616"/>
    </ligand>
</feature>
<evidence type="ECO:0000256" key="10">
    <source>
        <dbReference type="ARBA" id="ARBA00022840"/>
    </source>
</evidence>
<protein>
    <recommendedName>
        <fullName evidence="4 13">Tetraacyldisaccharide 4'-kinase</fullName>
        <ecNumber evidence="3 13">2.7.1.130</ecNumber>
    </recommendedName>
    <alternativeName>
        <fullName evidence="12 13">Lipid A 4'-kinase</fullName>
    </alternativeName>
</protein>
<evidence type="ECO:0000256" key="8">
    <source>
        <dbReference type="ARBA" id="ARBA00022741"/>
    </source>
</evidence>
<keyword evidence="10 13" id="KW-0067">ATP-binding</keyword>
<proteinExistence type="inferred from homology"/>
<evidence type="ECO:0000256" key="5">
    <source>
        <dbReference type="ARBA" id="ARBA00022516"/>
    </source>
</evidence>
<dbReference type="PANTHER" id="PTHR42724:SF1">
    <property type="entry name" value="TETRAACYLDISACCHARIDE 4'-KINASE, MITOCHONDRIAL-RELATED"/>
    <property type="match status" value="1"/>
</dbReference>
<organism evidence="14 15">
    <name type="scientific">Isoalcanivorax beigongshangi</name>
    <dbReference type="NCBI Taxonomy" id="3238810"/>
    <lineage>
        <taxon>Bacteria</taxon>
        <taxon>Pseudomonadati</taxon>
        <taxon>Pseudomonadota</taxon>
        <taxon>Gammaproteobacteria</taxon>
        <taxon>Oceanospirillales</taxon>
        <taxon>Alcanivoracaceae</taxon>
        <taxon>Isoalcanivorax</taxon>
    </lineage>
</organism>
<evidence type="ECO:0000313" key="14">
    <source>
        <dbReference type="EMBL" id="MEY1661804.1"/>
    </source>
</evidence>
<comment type="function">
    <text evidence="1 13">Transfers the gamma-phosphate of ATP to the 4'-position of a tetraacyldisaccharide 1-phosphate intermediate (termed DS-1-P) to form tetraacyldisaccharide 1,4'-bis-phosphate (lipid IVA).</text>
</comment>
<evidence type="ECO:0000256" key="12">
    <source>
        <dbReference type="ARBA" id="ARBA00029757"/>
    </source>
</evidence>
<comment type="pathway">
    <text evidence="2 13">Glycolipid biosynthesis; lipid IV(A) biosynthesis; lipid IV(A) from (3R)-3-hydroxytetradecanoyl-[acyl-carrier-protein] and UDP-N-acetyl-alpha-D-glucosamine: step 6/6.</text>
</comment>
<accession>A0ABV4AGH1</accession>
<name>A0ABV4AGH1_9GAMM</name>
<evidence type="ECO:0000256" key="6">
    <source>
        <dbReference type="ARBA" id="ARBA00022556"/>
    </source>
</evidence>
<dbReference type="EC" id="2.7.1.130" evidence="3 13"/>
<dbReference type="PANTHER" id="PTHR42724">
    <property type="entry name" value="TETRAACYLDISACCHARIDE 4'-KINASE"/>
    <property type="match status" value="1"/>
</dbReference>
<keyword evidence="8 13" id="KW-0547">Nucleotide-binding</keyword>
<evidence type="ECO:0000256" key="3">
    <source>
        <dbReference type="ARBA" id="ARBA00012071"/>
    </source>
</evidence>
<keyword evidence="5 13" id="KW-0444">Lipid biosynthesis</keyword>
<reference evidence="14 15" key="1">
    <citation type="submission" date="2024-07" db="EMBL/GenBank/DDBJ databases">
        <authorList>
            <person name="Ren Q."/>
        </authorList>
    </citation>
    <scope>NUCLEOTIDE SEQUENCE [LARGE SCALE GENOMIC DNA]</scope>
    <source>
        <strain evidence="14 15">REN37</strain>
    </source>
</reference>
<keyword evidence="7 13" id="KW-0808">Transferase</keyword>
<dbReference type="InterPro" id="IPR027417">
    <property type="entry name" value="P-loop_NTPase"/>
</dbReference>
<dbReference type="EMBL" id="JBGCUO010000001">
    <property type="protein sequence ID" value="MEY1661804.1"/>
    <property type="molecule type" value="Genomic_DNA"/>
</dbReference>
<comment type="catalytic activity">
    <reaction evidence="13">
        <text>a lipid A disaccharide + ATP = a lipid IVA + ADP + H(+)</text>
        <dbReference type="Rhea" id="RHEA:67840"/>
        <dbReference type="ChEBI" id="CHEBI:15378"/>
        <dbReference type="ChEBI" id="CHEBI:30616"/>
        <dbReference type="ChEBI" id="CHEBI:176343"/>
        <dbReference type="ChEBI" id="CHEBI:176425"/>
        <dbReference type="ChEBI" id="CHEBI:456216"/>
        <dbReference type="EC" id="2.7.1.130"/>
    </reaction>
</comment>
<dbReference type="SUPFAM" id="SSF52540">
    <property type="entry name" value="P-loop containing nucleoside triphosphate hydrolases"/>
    <property type="match status" value="1"/>
</dbReference>
<comment type="similarity">
    <text evidence="13">Belongs to the LpxK family.</text>
</comment>
<keyword evidence="11 13" id="KW-0443">Lipid metabolism</keyword>
<evidence type="ECO:0000313" key="15">
    <source>
        <dbReference type="Proteomes" id="UP001562065"/>
    </source>
</evidence>
<dbReference type="InterPro" id="IPR003758">
    <property type="entry name" value="LpxK"/>
</dbReference>
<dbReference type="Proteomes" id="UP001562065">
    <property type="component" value="Unassembled WGS sequence"/>
</dbReference>
<evidence type="ECO:0000256" key="1">
    <source>
        <dbReference type="ARBA" id="ARBA00002274"/>
    </source>
</evidence>
<evidence type="ECO:0000256" key="2">
    <source>
        <dbReference type="ARBA" id="ARBA00004870"/>
    </source>
</evidence>
<comment type="caution">
    <text evidence="14">The sequence shown here is derived from an EMBL/GenBank/DDBJ whole genome shotgun (WGS) entry which is preliminary data.</text>
</comment>
<evidence type="ECO:0000256" key="13">
    <source>
        <dbReference type="HAMAP-Rule" id="MF_00409"/>
    </source>
</evidence>
<dbReference type="HAMAP" id="MF_00409">
    <property type="entry name" value="LpxK"/>
    <property type="match status" value="1"/>
</dbReference>
<evidence type="ECO:0000256" key="11">
    <source>
        <dbReference type="ARBA" id="ARBA00023098"/>
    </source>
</evidence>
<dbReference type="RefSeq" id="WP_369455053.1">
    <property type="nucleotide sequence ID" value="NZ_JBGCUO010000001.1"/>
</dbReference>
<dbReference type="NCBIfam" id="TIGR00682">
    <property type="entry name" value="lpxK"/>
    <property type="match status" value="1"/>
</dbReference>
<gene>
    <name evidence="13 14" type="primary">lpxK</name>
    <name evidence="14" type="ORF">AB5I84_06540</name>
</gene>
<dbReference type="GO" id="GO:0009029">
    <property type="term" value="F:lipid-A 4'-kinase activity"/>
    <property type="evidence" value="ECO:0007669"/>
    <property type="project" value="UniProtKB-EC"/>
</dbReference>
<evidence type="ECO:0000256" key="4">
    <source>
        <dbReference type="ARBA" id="ARBA00016436"/>
    </source>
</evidence>